<dbReference type="AlphaFoldDB" id="A0AA41W4N1"/>
<keyword evidence="4" id="KW-0997">Cell inner membrane</keyword>
<evidence type="ECO:0000313" key="10">
    <source>
        <dbReference type="EMBL" id="MCM2678584.1"/>
    </source>
</evidence>
<dbReference type="FunFam" id="1.20.81.30:FF:000001">
    <property type="entry name" value="Type II secretion system protein F"/>
    <property type="match status" value="2"/>
</dbReference>
<dbReference type="InterPro" id="IPR042094">
    <property type="entry name" value="T2SS_GspF_sf"/>
</dbReference>
<evidence type="ECO:0000256" key="8">
    <source>
        <dbReference type="SAM" id="Phobius"/>
    </source>
</evidence>
<dbReference type="GO" id="GO:0005886">
    <property type="term" value="C:plasma membrane"/>
    <property type="evidence" value="ECO:0007669"/>
    <property type="project" value="UniProtKB-SubCell"/>
</dbReference>
<feature type="domain" description="Type II secretion system protein GspF" evidence="9">
    <location>
        <begin position="273"/>
        <end position="395"/>
    </location>
</feature>
<feature type="transmembrane region" description="Helical" evidence="8">
    <location>
        <begin position="376"/>
        <end position="397"/>
    </location>
</feature>
<reference evidence="10 11" key="1">
    <citation type="journal article" date="2013" name="Antonie Van Leeuwenhoek">
        <title>Echinimonas agarilytica gen. nov., sp. nov., a new gammaproteobacterium isolated from the sea urchin Strongylocentrotus intermedius.</title>
        <authorList>
            <person name="Nedashkovskaya O.I."/>
            <person name="Stenkova A.M."/>
            <person name="Zhukova N.V."/>
            <person name="Van Trappen S."/>
            <person name="Lee J.S."/>
            <person name="Kim S.B."/>
        </authorList>
    </citation>
    <scope>NUCLEOTIDE SEQUENCE [LARGE SCALE GENOMIC DNA]</scope>
    <source>
        <strain evidence="10 11">KMM 6351</strain>
    </source>
</reference>
<dbReference type="RefSeq" id="WP_251259947.1">
    <property type="nucleotide sequence ID" value="NZ_JAMQGP010000001.1"/>
</dbReference>
<dbReference type="InterPro" id="IPR003004">
    <property type="entry name" value="GspF/PilC"/>
</dbReference>
<evidence type="ECO:0000256" key="5">
    <source>
        <dbReference type="ARBA" id="ARBA00022692"/>
    </source>
</evidence>
<evidence type="ECO:0000256" key="6">
    <source>
        <dbReference type="ARBA" id="ARBA00022989"/>
    </source>
</evidence>
<proteinExistence type="inferred from homology"/>
<keyword evidence="11" id="KW-1185">Reference proteome</keyword>
<gene>
    <name evidence="10" type="ORF">NAF29_02720</name>
</gene>
<feature type="transmembrane region" description="Helical" evidence="8">
    <location>
        <begin position="172"/>
        <end position="192"/>
    </location>
</feature>
<keyword evidence="6 8" id="KW-1133">Transmembrane helix</keyword>
<evidence type="ECO:0000256" key="2">
    <source>
        <dbReference type="ARBA" id="ARBA00005745"/>
    </source>
</evidence>
<sequence length="407" mass="45584">MAKYSYHARDGEGQEVRGEIDAVTPAAAADNLLRRSLIPIKIEEASESGTSFDLSALFESKIGLDELVIFSRQMYSLTKAGVPILGAITGLSEASHSKIMKETLDDLLEQLESGRTLSTAMAGHPKVFTRMYISLVHVGENTGQLDEAFLQLAMYLQKEQETRRRIKSAVRYPTFVIIAITLALVVLNIFVIPKFADMFAKFNAELPWPTRFLIGMSDLFVNQWHWMLIGLVLMVVGARSYVQSEAGRLNWDGWKIRLPIMGSIIYRSTLERFSRSFAIMLRAGVPINQALTLVGGAVDNAWVAVKVAEMRREIERGDTLLRTCRRSELFTPLVLQMIAVGEETGKVDELLLESADFYEREVDFDLKSLTARIEPILILVVAGMVLILALGIFTPMWDMMRVIRGSS</sequence>
<accession>A0AA41W4N1</accession>
<dbReference type="EMBL" id="JAMQGP010000001">
    <property type="protein sequence ID" value="MCM2678584.1"/>
    <property type="molecule type" value="Genomic_DNA"/>
</dbReference>
<keyword evidence="5 8" id="KW-0812">Transmembrane</keyword>
<organism evidence="10 11">
    <name type="scientific">Echinimonas agarilytica</name>
    <dbReference type="NCBI Taxonomy" id="1215918"/>
    <lineage>
        <taxon>Bacteria</taxon>
        <taxon>Pseudomonadati</taxon>
        <taxon>Pseudomonadota</taxon>
        <taxon>Gammaproteobacteria</taxon>
        <taxon>Alteromonadales</taxon>
        <taxon>Echinimonadaceae</taxon>
        <taxon>Echinimonas</taxon>
    </lineage>
</organism>
<dbReference type="PANTHER" id="PTHR30012">
    <property type="entry name" value="GENERAL SECRETION PATHWAY PROTEIN"/>
    <property type="match status" value="1"/>
</dbReference>
<protein>
    <submittedName>
        <fullName evidence="10">Type II secretion system F family protein</fullName>
    </submittedName>
</protein>
<comment type="subcellular location">
    <subcellularLocation>
        <location evidence="1">Cell inner membrane</location>
        <topology evidence="1">Multi-pass membrane protein</topology>
    </subcellularLocation>
</comment>
<dbReference type="Proteomes" id="UP001165393">
    <property type="component" value="Unassembled WGS sequence"/>
</dbReference>
<dbReference type="PRINTS" id="PR00812">
    <property type="entry name" value="BCTERIALGSPF"/>
</dbReference>
<name>A0AA41W4N1_9GAMM</name>
<keyword evidence="7 8" id="KW-0472">Membrane</keyword>
<dbReference type="PANTHER" id="PTHR30012:SF4">
    <property type="entry name" value="MSHA BIOGENESIS PROTEIN MSHG"/>
    <property type="match status" value="1"/>
</dbReference>
<evidence type="ECO:0000256" key="7">
    <source>
        <dbReference type="ARBA" id="ARBA00023136"/>
    </source>
</evidence>
<comment type="similarity">
    <text evidence="2">Belongs to the GSP F family.</text>
</comment>
<feature type="domain" description="Type II secretion system protein GspF" evidence="9">
    <location>
        <begin position="70"/>
        <end position="193"/>
    </location>
</feature>
<dbReference type="InterPro" id="IPR018076">
    <property type="entry name" value="T2SS_GspF_dom"/>
</dbReference>
<dbReference type="GO" id="GO:0015628">
    <property type="term" value="P:protein secretion by the type II secretion system"/>
    <property type="evidence" value="ECO:0007669"/>
    <property type="project" value="TreeGrafter"/>
</dbReference>
<evidence type="ECO:0000313" key="11">
    <source>
        <dbReference type="Proteomes" id="UP001165393"/>
    </source>
</evidence>
<evidence type="ECO:0000259" key="9">
    <source>
        <dbReference type="Pfam" id="PF00482"/>
    </source>
</evidence>
<evidence type="ECO:0000256" key="1">
    <source>
        <dbReference type="ARBA" id="ARBA00004429"/>
    </source>
</evidence>
<dbReference type="Pfam" id="PF00482">
    <property type="entry name" value="T2SSF"/>
    <property type="match status" value="2"/>
</dbReference>
<feature type="transmembrane region" description="Helical" evidence="8">
    <location>
        <begin position="224"/>
        <end position="242"/>
    </location>
</feature>
<dbReference type="Gene3D" id="1.20.81.30">
    <property type="entry name" value="Type II secretion system (T2SS), domain F"/>
    <property type="match status" value="2"/>
</dbReference>
<evidence type="ECO:0000256" key="3">
    <source>
        <dbReference type="ARBA" id="ARBA00022475"/>
    </source>
</evidence>
<evidence type="ECO:0000256" key="4">
    <source>
        <dbReference type="ARBA" id="ARBA00022519"/>
    </source>
</evidence>
<comment type="caution">
    <text evidence="10">The sequence shown here is derived from an EMBL/GenBank/DDBJ whole genome shotgun (WGS) entry which is preliminary data.</text>
</comment>
<keyword evidence="3" id="KW-1003">Cell membrane</keyword>